<dbReference type="Proteomes" id="UP000033860">
    <property type="component" value="Unassembled WGS sequence"/>
</dbReference>
<evidence type="ECO:0000256" key="3">
    <source>
        <dbReference type="ARBA" id="ARBA00022840"/>
    </source>
</evidence>
<dbReference type="PANTHER" id="PTHR42711:SF4">
    <property type="entry name" value="ABC TRANSPORTER RELATED"/>
    <property type="match status" value="1"/>
</dbReference>
<keyword evidence="2" id="KW-0547">Nucleotide-binding</keyword>
<dbReference type="AlphaFoldDB" id="A0A0G1RXZ2"/>
<dbReference type="InterPro" id="IPR050763">
    <property type="entry name" value="ABC_transporter_ATP-binding"/>
</dbReference>
<dbReference type="InterPro" id="IPR003439">
    <property type="entry name" value="ABC_transporter-like_ATP-bd"/>
</dbReference>
<reference evidence="5 6" key="1">
    <citation type="journal article" date="2015" name="Nature">
        <title>rRNA introns, odd ribosomes, and small enigmatic genomes across a large radiation of phyla.</title>
        <authorList>
            <person name="Brown C.T."/>
            <person name="Hug L.A."/>
            <person name="Thomas B.C."/>
            <person name="Sharon I."/>
            <person name="Castelle C.J."/>
            <person name="Singh A."/>
            <person name="Wilkins M.J."/>
            <person name="Williams K.H."/>
            <person name="Banfield J.F."/>
        </authorList>
    </citation>
    <scope>NUCLEOTIDE SEQUENCE [LARGE SCALE GENOMIC DNA]</scope>
</reference>
<dbReference type="Pfam" id="PF00005">
    <property type="entry name" value="ABC_tran"/>
    <property type="match status" value="1"/>
</dbReference>
<dbReference type="CDD" id="cd03267">
    <property type="entry name" value="ABC_NatA_like"/>
    <property type="match status" value="1"/>
</dbReference>
<dbReference type="PATRIC" id="fig|1618371.3.peg.198"/>
<evidence type="ECO:0000313" key="6">
    <source>
        <dbReference type="Proteomes" id="UP000033860"/>
    </source>
</evidence>
<dbReference type="InterPro" id="IPR027417">
    <property type="entry name" value="P-loop_NTPase"/>
</dbReference>
<dbReference type="SUPFAM" id="SSF52540">
    <property type="entry name" value="P-loop containing nucleoside triphosphate hydrolases"/>
    <property type="match status" value="1"/>
</dbReference>
<sequence length="329" mass="37435">MSVISVKNLKKYYQVYQKEPGLTGSIKSLFSRRYQSVRAVDGISFDIEPGELVGFIGPNGAGKTTTLKVLSGLLYPTSGQVQVLGFTPFDRKSQFQKQFSLVMGQKNQLWWDLPALDSFILNREIYEIPPANFDKTLKALVKMLDLKDILKVQVRKLSLGQRMKCELVAALLHSPQVLFLDEPTIGLDVVMQKKIRDFIKNYQQKFNATIILTSHYMGDVRELCDRIIVIDHGKIFFDGKLNTIIKKYATHKQLEIIFANPITKDQIRKLTRAKIKYFDPPRVVLSVKKSLANSLAVKLLKNFAVADLNITEPAIEDIIRQLFGDRELA</sequence>
<dbReference type="GO" id="GO:0016887">
    <property type="term" value="F:ATP hydrolysis activity"/>
    <property type="evidence" value="ECO:0007669"/>
    <property type="project" value="InterPro"/>
</dbReference>
<keyword evidence="1" id="KW-0813">Transport</keyword>
<dbReference type="EMBL" id="LCNT01000001">
    <property type="protein sequence ID" value="KKU61982.1"/>
    <property type="molecule type" value="Genomic_DNA"/>
</dbReference>
<comment type="caution">
    <text evidence="5">The sequence shown here is derived from an EMBL/GenBank/DDBJ whole genome shotgun (WGS) entry which is preliminary data.</text>
</comment>
<dbReference type="Gene3D" id="3.40.50.300">
    <property type="entry name" value="P-loop containing nucleotide triphosphate hydrolases"/>
    <property type="match status" value="1"/>
</dbReference>
<organism evidence="5 6">
    <name type="scientific">Candidatus Beckwithbacteria bacterium GW2011_GWB1_47_15</name>
    <dbReference type="NCBI Taxonomy" id="1618371"/>
    <lineage>
        <taxon>Bacteria</taxon>
        <taxon>Candidatus Beckwithiibacteriota</taxon>
    </lineage>
</organism>
<accession>A0A0G1RXZ2</accession>
<dbReference type="PROSITE" id="PS50893">
    <property type="entry name" value="ABC_TRANSPORTER_2"/>
    <property type="match status" value="1"/>
</dbReference>
<evidence type="ECO:0000313" key="5">
    <source>
        <dbReference type="EMBL" id="KKU61982.1"/>
    </source>
</evidence>
<keyword evidence="3" id="KW-0067">ATP-binding</keyword>
<evidence type="ECO:0000259" key="4">
    <source>
        <dbReference type="PROSITE" id="PS50893"/>
    </source>
</evidence>
<dbReference type="InterPro" id="IPR003593">
    <property type="entry name" value="AAA+_ATPase"/>
</dbReference>
<protein>
    <submittedName>
        <fullName evidence="5">ABC transporter related protein</fullName>
    </submittedName>
</protein>
<name>A0A0G1RXZ2_9BACT</name>
<evidence type="ECO:0000256" key="1">
    <source>
        <dbReference type="ARBA" id="ARBA00022448"/>
    </source>
</evidence>
<dbReference type="GO" id="GO:0005524">
    <property type="term" value="F:ATP binding"/>
    <property type="evidence" value="ECO:0007669"/>
    <property type="project" value="UniProtKB-KW"/>
</dbReference>
<feature type="domain" description="ABC transporter" evidence="4">
    <location>
        <begin position="4"/>
        <end position="257"/>
    </location>
</feature>
<dbReference type="PANTHER" id="PTHR42711">
    <property type="entry name" value="ABC TRANSPORTER ATP-BINDING PROTEIN"/>
    <property type="match status" value="1"/>
</dbReference>
<evidence type="ECO:0000256" key="2">
    <source>
        <dbReference type="ARBA" id="ARBA00022741"/>
    </source>
</evidence>
<proteinExistence type="predicted"/>
<dbReference type="SMART" id="SM00382">
    <property type="entry name" value="AAA"/>
    <property type="match status" value="1"/>
</dbReference>
<gene>
    <name evidence="5" type="ORF">UX85_C0001G0196</name>
</gene>